<proteinExistence type="predicted"/>
<feature type="compositionally biased region" description="Basic residues" evidence="1">
    <location>
        <begin position="153"/>
        <end position="163"/>
    </location>
</feature>
<protein>
    <submittedName>
        <fullName evidence="2">Uncharacterized protein</fullName>
    </submittedName>
</protein>
<feature type="compositionally biased region" description="Low complexity" evidence="1">
    <location>
        <begin position="52"/>
        <end position="73"/>
    </location>
</feature>
<name>A0A9D4UM91_ADICA</name>
<feature type="compositionally biased region" description="Basic residues" evidence="1">
    <location>
        <begin position="128"/>
        <end position="137"/>
    </location>
</feature>
<organism evidence="2 3">
    <name type="scientific">Adiantum capillus-veneris</name>
    <name type="common">Maidenhair fern</name>
    <dbReference type="NCBI Taxonomy" id="13818"/>
    <lineage>
        <taxon>Eukaryota</taxon>
        <taxon>Viridiplantae</taxon>
        <taxon>Streptophyta</taxon>
        <taxon>Embryophyta</taxon>
        <taxon>Tracheophyta</taxon>
        <taxon>Polypodiopsida</taxon>
        <taxon>Polypodiidae</taxon>
        <taxon>Polypodiales</taxon>
        <taxon>Pteridineae</taxon>
        <taxon>Pteridaceae</taxon>
        <taxon>Vittarioideae</taxon>
        <taxon>Adiantum</taxon>
    </lineage>
</organism>
<feature type="compositionally biased region" description="Basic residues" evidence="1">
    <location>
        <begin position="19"/>
        <end position="42"/>
    </location>
</feature>
<evidence type="ECO:0000313" key="3">
    <source>
        <dbReference type="Proteomes" id="UP000886520"/>
    </source>
</evidence>
<dbReference type="Proteomes" id="UP000886520">
    <property type="component" value="Chromosome 14"/>
</dbReference>
<dbReference type="PANTHER" id="PTHR34689">
    <property type="entry name" value="NUCLEIC ACID-BINDING PROTEIN"/>
    <property type="match status" value="1"/>
</dbReference>
<keyword evidence="3" id="KW-1185">Reference proteome</keyword>
<feature type="region of interest" description="Disordered" evidence="1">
    <location>
        <begin position="1"/>
        <end position="178"/>
    </location>
</feature>
<dbReference type="AlphaFoldDB" id="A0A9D4UM91"/>
<feature type="compositionally biased region" description="Basic and acidic residues" evidence="1">
    <location>
        <begin position="1"/>
        <end position="18"/>
    </location>
</feature>
<reference evidence="2" key="1">
    <citation type="submission" date="2021-01" db="EMBL/GenBank/DDBJ databases">
        <title>Adiantum capillus-veneris genome.</title>
        <authorList>
            <person name="Fang Y."/>
            <person name="Liao Q."/>
        </authorList>
    </citation>
    <scope>NUCLEOTIDE SEQUENCE</scope>
    <source>
        <strain evidence="2">H3</strain>
        <tissue evidence="2">Leaf</tissue>
    </source>
</reference>
<sequence length="342" mass="40084">MDGEELEARKVGSEDAKRSSKRKHSNRRKHSSSKRKHLRRSSAKSDEENAISSTSISADDSSSSPSSSDSDSSLSEHAHNKEKKLHSRKRLHHSSSESTSSQIDSDLRETNRKHRLRKGCEREIDRREKRHSKKDSKRKGLEKSRREEDEKRARRKRKLKKKKQEKDQKGKAGPVTDSWGKYGIIKEIDMWIKRPEFSAWLAEVKKVNLETMPAWEEKQMFKEYMEDFNTATLAKKYYDLDAYHRRKFMKAIKRGVSKQPSERTEFNDEEQRRLELKKEREIRKEAEVEALKRSMQSGMAQAMKEQAQLREEMQYQYRLGNFEAASAIQRRLDPAASGAPLK</sequence>
<evidence type="ECO:0000256" key="1">
    <source>
        <dbReference type="SAM" id="MobiDB-lite"/>
    </source>
</evidence>
<dbReference type="EMBL" id="JABFUD020000014">
    <property type="protein sequence ID" value="KAI5070081.1"/>
    <property type="molecule type" value="Genomic_DNA"/>
</dbReference>
<dbReference type="PANTHER" id="PTHR34689:SF1">
    <property type="entry name" value="NUCLEIC ACID-BINDING PROTEIN"/>
    <property type="match status" value="1"/>
</dbReference>
<comment type="caution">
    <text evidence="2">The sequence shown here is derived from an EMBL/GenBank/DDBJ whole genome shotgun (WGS) entry which is preliminary data.</text>
</comment>
<gene>
    <name evidence="2" type="ORF">GOP47_0014424</name>
</gene>
<dbReference type="OrthoDB" id="2538345at2759"/>
<accession>A0A9D4UM91</accession>
<feature type="compositionally biased region" description="Basic residues" evidence="1">
    <location>
        <begin position="80"/>
        <end position="93"/>
    </location>
</feature>
<feature type="compositionally biased region" description="Basic and acidic residues" evidence="1">
    <location>
        <begin position="118"/>
        <end position="127"/>
    </location>
</feature>
<evidence type="ECO:0000313" key="2">
    <source>
        <dbReference type="EMBL" id="KAI5070081.1"/>
    </source>
</evidence>
<feature type="compositionally biased region" description="Basic and acidic residues" evidence="1">
    <location>
        <begin position="138"/>
        <end position="152"/>
    </location>
</feature>